<reference evidence="2 4" key="1">
    <citation type="journal article" date="2012" name="Nature">
        <title>Algal genomes reveal evolutionary mosaicism and the fate of nucleomorphs.</title>
        <authorList>
            <consortium name="DOE Joint Genome Institute"/>
            <person name="Curtis B.A."/>
            <person name="Tanifuji G."/>
            <person name="Burki F."/>
            <person name="Gruber A."/>
            <person name="Irimia M."/>
            <person name="Maruyama S."/>
            <person name="Arias M.C."/>
            <person name="Ball S.G."/>
            <person name="Gile G.H."/>
            <person name="Hirakawa Y."/>
            <person name="Hopkins J.F."/>
            <person name="Kuo A."/>
            <person name="Rensing S.A."/>
            <person name="Schmutz J."/>
            <person name="Symeonidi A."/>
            <person name="Elias M."/>
            <person name="Eveleigh R.J."/>
            <person name="Herman E.K."/>
            <person name="Klute M.J."/>
            <person name="Nakayama T."/>
            <person name="Obornik M."/>
            <person name="Reyes-Prieto A."/>
            <person name="Armbrust E.V."/>
            <person name="Aves S.J."/>
            <person name="Beiko R.G."/>
            <person name="Coutinho P."/>
            <person name="Dacks J.B."/>
            <person name="Durnford D.G."/>
            <person name="Fast N.M."/>
            <person name="Green B.R."/>
            <person name="Grisdale C.J."/>
            <person name="Hempel F."/>
            <person name="Henrissat B."/>
            <person name="Hoppner M.P."/>
            <person name="Ishida K."/>
            <person name="Kim E."/>
            <person name="Koreny L."/>
            <person name="Kroth P.G."/>
            <person name="Liu Y."/>
            <person name="Malik S.B."/>
            <person name="Maier U.G."/>
            <person name="McRose D."/>
            <person name="Mock T."/>
            <person name="Neilson J.A."/>
            <person name="Onodera N.T."/>
            <person name="Poole A.M."/>
            <person name="Pritham E.J."/>
            <person name="Richards T.A."/>
            <person name="Rocap G."/>
            <person name="Roy S.W."/>
            <person name="Sarai C."/>
            <person name="Schaack S."/>
            <person name="Shirato S."/>
            <person name="Slamovits C.H."/>
            <person name="Spencer D.F."/>
            <person name="Suzuki S."/>
            <person name="Worden A.Z."/>
            <person name="Zauner S."/>
            <person name="Barry K."/>
            <person name="Bell C."/>
            <person name="Bharti A.K."/>
            <person name="Crow J.A."/>
            <person name="Grimwood J."/>
            <person name="Kramer R."/>
            <person name="Lindquist E."/>
            <person name="Lucas S."/>
            <person name="Salamov A."/>
            <person name="McFadden G.I."/>
            <person name="Lane C.E."/>
            <person name="Keeling P.J."/>
            <person name="Gray M.W."/>
            <person name="Grigoriev I.V."/>
            <person name="Archibald J.M."/>
        </authorList>
    </citation>
    <scope>NUCLEOTIDE SEQUENCE</scope>
    <source>
        <strain evidence="2 4">CCMP2712</strain>
    </source>
</reference>
<dbReference type="PANTHER" id="PTHR11787">
    <property type="entry name" value="RAB GDP-DISSOCIATION INHIBITOR"/>
    <property type="match status" value="1"/>
</dbReference>
<dbReference type="GO" id="GO:0005092">
    <property type="term" value="F:GDP-dissociation inhibitor activity"/>
    <property type="evidence" value="ECO:0007669"/>
    <property type="project" value="InterPro"/>
</dbReference>
<protein>
    <submittedName>
        <fullName evidence="2 3">Uncharacterized protein</fullName>
    </submittedName>
</protein>
<dbReference type="SUPFAM" id="SSF54373">
    <property type="entry name" value="FAD-linked reductases, C-terminal domain"/>
    <property type="match status" value="1"/>
</dbReference>
<dbReference type="GO" id="GO:0005968">
    <property type="term" value="C:Rab-protein geranylgeranyltransferase complex"/>
    <property type="evidence" value="ECO:0007669"/>
    <property type="project" value="TreeGrafter"/>
</dbReference>
<dbReference type="Gene3D" id="3.50.50.60">
    <property type="entry name" value="FAD/NAD(P)-binding domain"/>
    <property type="match status" value="1"/>
</dbReference>
<dbReference type="InterPro" id="IPR036188">
    <property type="entry name" value="FAD/NAD-bd_sf"/>
</dbReference>
<dbReference type="STRING" id="905079.L1JZ26"/>
<reference evidence="3" key="3">
    <citation type="submission" date="2016-03" db="UniProtKB">
        <authorList>
            <consortium name="EnsemblProtists"/>
        </authorList>
    </citation>
    <scope>IDENTIFICATION</scope>
</reference>
<proteinExistence type="inferred from homology"/>
<reference evidence="4" key="2">
    <citation type="submission" date="2012-11" db="EMBL/GenBank/DDBJ databases">
        <authorList>
            <person name="Kuo A."/>
            <person name="Curtis B.A."/>
            <person name="Tanifuji G."/>
            <person name="Burki F."/>
            <person name="Gruber A."/>
            <person name="Irimia M."/>
            <person name="Maruyama S."/>
            <person name="Arias M.C."/>
            <person name="Ball S.G."/>
            <person name="Gile G.H."/>
            <person name="Hirakawa Y."/>
            <person name="Hopkins J.F."/>
            <person name="Rensing S.A."/>
            <person name="Schmutz J."/>
            <person name="Symeonidi A."/>
            <person name="Elias M."/>
            <person name="Eveleigh R.J."/>
            <person name="Herman E.K."/>
            <person name="Klute M.J."/>
            <person name="Nakayama T."/>
            <person name="Obornik M."/>
            <person name="Reyes-Prieto A."/>
            <person name="Armbrust E.V."/>
            <person name="Aves S.J."/>
            <person name="Beiko R.G."/>
            <person name="Coutinho P."/>
            <person name="Dacks J.B."/>
            <person name="Durnford D.G."/>
            <person name="Fast N.M."/>
            <person name="Green B.R."/>
            <person name="Grisdale C."/>
            <person name="Hempe F."/>
            <person name="Henrissat B."/>
            <person name="Hoppner M.P."/>
            <person name="Ishida K.-I."/>
            <person name="Kim E."/>
            <person name="Koreny L."/>
            <person name="Kroth P.G."/>
            <person name="Liu Y."/>
            <person name="Malik S.-B."/>
            <person name="Maier U.G."/>
            <person name="McRose D."/>
            <person name="Mock T."/>
            <person name="Neilson J.A."/>
            <person name="Onodera N.T."/>
            <person name="Poole A.M."/>
            <person name="Pritham E.J."/>
            <person name="Richards T.A."/>
            <person name="Rocap G."/>
            <person name="Roy S.W."/>
            <person name="Sarai C."/>
            <person name="Schaack S."/>
            <person name="Shirato S."/>
            <person name="Slamovits C.H."/>
            <person name="Spencer D.F."/>
            <person name="Suzuki S."/>
            <person name="Worden A.Z."/>
            <person name="Zauner S."/>
            <person name="Barry K."/>
            <person name="Bell C."/>
            <person name="Bharti A.K."/>
            <person name="Crow J.A."/>
            <person name="Grimwood J."/>
            <person name="Kramer R."/>
            <person name="Lindquist E."/>
            <person name="Lucas S."/>
            <person name="Salamov A."/>
            <person name="McFadden G.I."/>
            <person name="Lane C.E."/>
            <person name="Keeling P.J."/>
            <person name="Gray M.W."/>
            <person name="Grigoriev I.V."/>
            <person name="Archibald J.M."/>
        </authorList>
    </citation>
    <scope>NUCLEOTIDE SEQUENCE</scope>
    <source>
        <strain evidence="4">CCMP2712</strain>
    </source>
</reference>
<dbReference type="PANTHER" id="PTHR11787:SF4">
    <property type="entry name" value="CHM, RAB ESCORT PROTEIN 1"/>
    <property type="match status" value="1"/>
</dbReference>
<keyword evidence="4" id="KW-1185">Reference proteome</keyword>
<dbReference type="GeneID" id="17310139"/>
<comment type="similarity">
    <text evidence="1">Belongs to the Rab GDI family.</text>
</comment>
<dbReference type="Gene3D" id="3.30.519.10">
    <property type="entry name" value="Guanine Nucleotide Dissociation Inhibitor, domain 2"/>
    <property type="match status" value="1"/>
</dbReference>
<evidence type="ECO:0000313" key="2">
    <source>
        <dbReference type="EMBL" id="EKX53343.1"/>
    </source>
</evidence>
<evidence type="ECO:0000313" key="4">
    <source>
        <dbReference type="Proteomes" id="UP000011087"/>
    </source>
</evidence>
<dbReference type="Pfam" id="PF00996">
    <property type="entry name" value="GDI"/>
    <property type="match status" value="2"/>
</dbReference>
<accession>L1JZ26</accession>
<evidence type="ECO:0000313" key="3">
    <source>
        <dbReference type="EnsemblProtists" id="EKX53343"/>
    </source>
</evidence>
<dbReference type="EMBL" id="JH992970">
    <property type="protein sequence ID" value="EKX53343.1"/>
    <property type="molecule type" value="Genomic_DNA"/>
</dbReference>
<name>L1JZ26_GUITC</name>
<dbReference type="HOGENOM" id="CLU_506670_0_0_1"/>
<evidence type="ECO:0000256" key="1">
    <source>
        <dbReference type="ARBA" id="ARBA00005593"/>
    </source>
</evidence>
<dbReference type="Proteomes" id="UP000011087">
    <property type="component" value="Unassembled WGS sequence"/>
</dbReference>
<organism evidence="2">
    <name type="scientific">Guillardia theta (strain CCMP2712)</name>
    <name type="common">Cryptophyte</name>
    <dbReference type="NCBI Taxonomy" id="905079"/>
    <lineage>
        <taxon>Eukaryota</taxon>
        <taxon>Cryptophyceae</taxon>
        <taxon>Pyrenomonadales</taxon>
        <taxon>Geminigeraceae</taxon>
        <taxon>Guillardia</taxon>
    </lineage>
</organism>
<dbReference type="GO" id="GO:0016192">
    <property type="term" value="P:vesicle-mediated transport"/>
    <property type="evidence" value="ECO:0007669"/>
    <property type="project" value="TreeGrafter"/>
</dbReference>
<dbReference type="OrthoDB" id="1923006at2759"/>
<dbReference type="AlphaFoldDB" id="L1JZ26"/>
<dbReference type="OMA" id="KEKRLIM"/>
<dbReference type="EnsemblProtists" id="EKX53343">
    <property type="protein sequence ID" value="EKX53343"/>
    <property type="gene ID" value="GUITHDRAFT_133073"/>
</dbReference>
<dbReference type="InterPro" id="IPR018203">
    <property type="entry name" value="GDP_dissociation_inhibitor"/>
</dbReference>
<sequence>MAEDLDGGEFEAVLAASLGRMGRRVLHLDALPFYGETSSTHDLDQLEECLEQLSSGGQGGAYGLHFDEDKIARSIKVAAWEATECDKMGRPVIEDGCSRGRPDRLTAMPSNRRPIMYANVRVEAREEPKQGEAKKHFNIDLSPRLNLSSGRMISSLVQSGVGRYLEFVPLKWTSFLDGSSPAPCLCKIPMSKAEIFQSKIITPMEKRLLMKFLQQSVVLGGVSEAAAGGWAIEGIGESEREQLGFQRAVGHVGNAKHAEEEARLTEKLKDFIALGICFSSRDLPLPKAVERVTTYTRSLGRYADSAFLCCLYGASELPQGFCRMSAVYGGTYVLRKGPSQFLFKDDGSAGGIICNDGKIFRAPLIFCSPFYCPKELLTSPNSLGNDMVEERVVSRCICISERAIGDDGSSLLVLPPRSCDNSVPIRVLQLDWSTQSAPRGLYLWLLWASELGSFDLSSAVTLLESMTGSSCVKRVIYYHQLRQGFWVTPNLSPAVDSGEAIEVAEAIFRQIVGSEHVFLDAMQEPESGIDEEYHKILE</sequence>
<dbReference type="PRINTS" id="PR00891">
    <property type="entry name" value="RABGDIREP"/>
</dbReference>
<dbReference type="PaxDb" id="55529-EKX53343"/>
<dbReference type="RefSeq" id="XP_005840323.1">
    <property type="nucleotide sequence ID" value="XM_005840266.1"/>
</dbReference>
<dbReference type="GO" id="GO:0005634">
    <property type="term" value="C:nucleus"/>
    <property type="evidence" value="ECO:0007669"/>
    <property type="project" value="TreeGrafter"/>
</dbReference>
<dbReference type="KEGG" id="gtt:GUITHDRAFT_133073"/>
<dbReference type="GO" id="GO:0007264">
    <property type="term" value="P:small GTPase-mediated signal transduction"/>
    <property type="evidence" value="ECO:0007669"/>
    <property type="project" value="InterPro"/>
</dbReference>
<dbReference type="SUPFAM" id="SSF51905">
    <property type="entry name" value="FAD/NAD(P)-binding domain"/>
    <property type="match status" value="1"/>
</dbReference>
<gene>
    <name evidence="2" type="ORF">GUITHDRAFT_133073</name>
</gene>
<dbReference type="eggNOG" id="KOG4405">
    <property type="taxonomic scope" value="Eukaryota"/>
</dbReference>
<dbReference type="GO" id="GO:0005829">
    <property type="term" value="C:cytosol"/>
    <property type="evidence" value="ECO:0007669"/>
    <property type="project" value="TreeGrafter"/>
</dbReference>
<dbReference type="Gene3D" id="1.10.405.10">
    <property type="entry name" value="Guanine Nucleotide Dissociation Inhibitor, domain 1"/>
    <property type="match status" value="1"/>
</dbReference>